<evidence type="ECO:0000256" key="6">
    <source>
        <dbReference type="ARBA" id="ARBA00023033"/>
    </source>
</evidence>
<keyword evidence="2 7" id="KW-0349">Heme</keyword>
<protein>
    <submittedName>
        <fullName evidence="8">Cytochrome P450</fullName>
    </submittedName>
</protein>
<dbReference type="InterPro" id="IPR050196">
    <property type="entry name" value="Cytochrome_P450_Monoox"/>
</dbReference>
<evidence type="ECO:0000313" key="8">
    <source>
        <dbReference type="EMBL" id="WXG66769.1"/>
    </source>
</evidence>
<keyword evidence="3 7" id="KW-0479">Metal-binding</keyword>
<reference evidence="8 9" key="1">
    <citation type="submission" date="2024-03" db="EMBL/GenBank/DDBJ databases">
        <title>Natural products discovery in diverse microorganisms through a two-stage MS feature dereplication strategy.</title>
        <authorList>
            <person name="Zhang R."/>
        </authorList>
    </citation>
    <scope>NUCLEOTIDE SEQUENCE [LARGE SCALE GENOMIC DNA]</scope>
    <source>
        <strain evidence="8 9">18930</strain>
    </source>
</reference>
<dbReference type="PANTHER" id="PTHR24291">
    <property type="entry name" value="CYTOCHROME P450 FAMILY 4"/>
    <property type="match status" value="1"/>
</dbReference>
<evidence type="ECO:0000256" key="5">
    <source>
        <dbReference type="ARBA" id="ARBA00023004"/>
    </source>
</evidence>
<dbReference type="InterPro" id="IPR036396">
    <property type="entry name" value="Cyt_P450_sf"/>
</dbReference>
<keyword evidence="6 7" id="KW-0503">Monooxygenase</keyword>
<dbReference type="CDD" id="cd11068">
    <property type="entry name" value="CYP120A1"/>
    <property type="match status" value="1"/>
</dbReference>
<dbReference type="EMBL" id="CP147846">
    <property type="protein sequence ID" value="WXG66769.1"/>
    <property type="molecule type" value="Genomic_DNA"/>
</dbReference>
<keyword evidence="5 7" id="KW-0408">Iron</keyword>
<dbReference type="SUPFAM" id="SSF48264">
    <property type="entry name" value="Cytochrome P450"/>
    <property type="match status" value="1"/>
</dbReference>
<accession>A0ABZ2PDF3</accession>
<organism evidence="8 9">
    <name type="scientific">Rhodococcus sovatensis</name>
    <dbReference type="NCBI Taxonomy" id="1805840"/>
    <lineage>
        <taxon>Bacteria</taxon>
        <taxon>Bacillati</taxon>
        <taxon>Actinomycetota</taxon>
        <taxon>Actinomycetes</taxon>
        <taxon>Mycobacteriales</taxon>
        <taxon>Nocardiaceae</taxon>
        <taxon>Rhodococcus</taxon>
    </lineage>
</organism>
<dbReference type="PANTHER" id="PTHR24291:SF50">
    <property type="entry name" value="BIFUNCTIONAL ALBAFLAVENONE MONOOXYGENASE_TERPENE SYNTHASE"/>
    <property type="match status" value="1"/>
</dbReference>
<dbReference type="Proteomes" id="UP001432000">
    <property type="component" value="Chromosome"/>
</dbReference>
<dbReference type="PROSITE" id="PS00086">
    <property type="entry name" value="CYTOCHROME_P450"/>
    <property type="match status" value="1"/>
</dbReference>
<gene>
    <name evidence="8" type="ORF">WDS16_15935</name>
</gene>
<dbReference type="PRINTS" id="PR00463">
    <property type="entry name" value="EP450I"/>
</dbReference>
<keyword evidence="9" id="KW-1185">Reference proteome</keyword>
<dbReference type="InterPro" id="IPR017972">
    <property type="entry name" value="Cyt_P450_CS"/>
</dbReference>
<dbReference type="PRINTS" id="PR00385">
    <property type="entry name" value="P450"/>
</dbReference>
<dbReference type="Pfam" id="PF00067">
    <property type="entry name" value="p450"/>
    <property type="match status" value="1"/>
</dbReference>
<dbReference type="InterPro" id="IPR002401">
    <property type="entry name" value="Cyt_P450_E_grp-I"/>
</dbReference>
<evidence type="ECO:0000256" key="3">
    <source>
        <dbReference type="ARBA" id="ARBA00022723"/>
    </source>
</evidence>
<evidence type="ECO:0000256" key="1">
    <source>
        <dbReference type="ARBA" id="ARBA00010617"/>
    </source>
</evidence>
<comment type="similarity">
    <text evidence="1 7">Belongs to the cytochrome P450 family.</text>
</comment>
<dbReference type="Gene3D" id="1.10.630.10">
    <property type="entry name" value="Cytochrome P450"/>
    <property type="match status" value="1"/>
</dbReference>
<evidence type="ECO:0000256" key="2">
    <source>
        <dbReference type="ARBA" id="ARBA00022617"/>
    </source>
</evidence>
<proteinExistence type="inferred from homology"/>
<dbReference type="RefSeq" id="WP_338886211.1">
    <property type="nucleotide sequence ID" value="NZ_CP147846.1"/>
</dbReference>
<dbReference type="InterPro" id="IPR001128">
    <property type="entry name" value="Cyt_P450"/>
</dbReference>
<name>A0ABZ2PDF3_9NOCA</name>
<evidence type="ECO:0000313" key="9">
    <source>
        <dbReference type="Proteomes" id="UP001432000"/>
    </source>
</evidence>
<sequence length="457" mass="51885">MRHNVGVTIPTPRFRLPVLGDVLSIDADKPTQRELEMAAELGPIFERKILGHRLIVVSGADLVAELNDESRFAKFLALPHRKLRALGGDGLFTAFNSEPNWGAAHRILMPGFSREAMRRYHKVMTDVAFELVEHWNTRAGRSIDVTADLNKLTLENMARAGFGYSFDAFVRNDDEFVAAIVRILGYVNRTSNDMPFMRVFRRGDRIRNDRDIAYVHGVVDEVIEKRILDDSRHDDLLDLMLHTPDPETGELLDRVNIRHQVLTFLVAGNETTAGTLAFALYFIATHPDVAAKVRAEVDAQHWSAESVSYEDVSKMRYTRSVVDETLRLWPSAPGYFRKAREDTSLASGRYPMKAGEWAFVLTLGLHRDPVWGADPEQFDPDRFSPERAKSRPAQAYRPFGTGMRGCIGRQFALHESVLTLAELVRAFDFELDEGYELNVQESLTLKPQNMRMKVVPR</sequence>
<evidence type="ECO:0000256" key="7">
    <source>
        <dbReference type="RuleBase" id="RU000461"/>
    </source>
</evidence>
<evidence type="ECO:0000256" key="4">
    <source>
        <dbReference type="ARBA" id="ARBA00023002"/>
    </source>
</evidence>
<keyword evidence="4 7" id="KW-0560">Oxidoreductase</keyword>